<dbReference type="EMBL" id="DRZC01000051">
    <property type="protein sequence ID" value="HHQ80517.1"/>
    <property type="molecule type" value="Genomic_DNA"/>
</dbReference>
<comment type="caution">
    <text evidence="1">The sequence shown here is derived from an EMBL/GenBank/DDBJ whole genome shotgun (WGS) entry which is preliminary data.</text>
</comment>
<gene>
    <name evidence="1" type="ORF">ENM78_03565</name>
</gene>
<name>A0A7J3ZKB2_9CREN</name>
<evidence type="ECO:0000313" key="1">
    <source>
        <dbReference type="EMBL" id="HHQ80517.1"/>
    </source>
</evidence>
<reference evidence="1" key="1">
    <citation type="journal article" date="2020" name="mSystems">
        <title>Genome- and Community-Level Interaction Insights into Carbon Utilization and Element Cycling Functions of Hydrothermarchaeota in Hydrothermal Sediment.</title>
        <authorList>
            <person name="Zhou Z."/>
            <person name="Liu Y."/>
            <person name="Xu W."/>
            <person name="Pan J."/>
            <person name="Luo Z.H."/>
            <person name="Li M."/>
        </authorList>
    </citation>
    <scope>NUCLEOTIDE SEQUENCE [LARGE SCALE GENOMIC DNA]</scope>
    <source>
        <strain evidence="1">SpSt-1116</strain>
    </source>
</reference>
<evidence type="ECO:0008006" key="2">
    <source>
        <dbReference type="Google" id="ProtNLM"/>
    </source>
</evidence>
<dbReference type="AlphaFoldDB" id="A0A7J3ZKB2"/>
<sequence>MKCPKCGTVMYYRMESEKLDGNARKITSYYKCTICGYRVNDQVIILHGSNGALKLTIIKQASKTPNTKKVF</sequence>
<protein>
    <recommendedName>
        <fullName evidence="2">TFIIS-type domain-containing protein</fullName>
    </recommendedName>
</protein>
<accession>A0A7J3ZKB2</accession>
<proteinExistence type="predicted"/>
<organism evidence="1">
    <name type="scientific">Fervidicoccus fontis</name>
    <dbReference type="NCBI Taxonomy" id="683846"/>
    <lineage>
        <taxon>Archaea</taxon>
        <taxon>Thermoproteota</taxon>
        <taxon>Thermoprotei</taxon>
        <taxon>Fervidicoccales</taxon>
        <taxon>Fervidicoccaceae</taxon>
        <taxon>Fervidicoccus</taxon>
    </lineage>
</organism>